<evidence type="ECO:0000256" key="6">
    <source>
        <dbReference type="ARBA" id="ARBA00023004"/>
    </source>
</evidence>
<dbReference type="OrthoDB" id="7051185at2"/>
<dbReference type="InterPro" id="IPR036942">
    <property type="entry name" value="Beta-barrel_TonB_sf"/>
</dbReference>
<evidence type="ECO:0000256" key="7">
    <source>
        <dbReference type="ARBA" id="ARBA00023065"/>
    </source>
</evidence>
<dbReference type="GO" id="GO:0006826">
    <property type="term" value="P:iron ion transport"/>
    <property type="evidence" value="ECO:0007669"/>
    <property type="project" value="UniProtKB-KW"/>
</dbReference>
<keyword evidence="8 12" id="KW-0798">TonB box</keyword>
<comment type="caution">
    <text evidence="15">The sequence shown here is derived from an EMBL/GenBank/DDBJ whole genome shotgun (WGS) entry which is preliminary data.</text>
</comment>
<dbReference type="AlphaFoldDB" id="A0A5C9A5B3"/>
<gene>
    <name evidence="15" type="ORF">FVW59_00305</name>
</gene>
<organism evidence="15 16">
    <name type="scientific">Parahaliea aestuarii</name>
    <dbReference type="NCBI Taxonomy" id="1852021"/>
    <lineage>
        <taxon>Bacteria</taxon>
        <taxon>Pseudomonadati</taxon>
        <taxon>Pseudomonadota</taxon>
        <taxon>Gammaproteobacteria</taxon>
        <taxon>Cellvibrionales</taxon>
        <taxon>Halieaceae</taxon>
        <taxon>Parahaliea</taxon>
    </lineage>
</organism>
<accession>A0A5C9A5B3</accession>
<keyword evidence="4" id="KW-0410">Iron transport</keyword>
<comment type="similarity">
    <text evidence="11 12">Belongs to the TonB-dependent receptor family.</text>
</comment>
<dbReference type="SUPFAM" id="SSF56935">
    <property type="entry name" value="Porins"/>
    <property type="match status" value="1"/>
</dbReference>
<dbReference type="EMBL" id="VRYZ01000001">
    <property type="protein sequence ID" value="TXS94401.1"/>
    <property type="molecule type" value="Genomic_DNA"/>
</dbReference>
<dbReference type="GO" id="GO:0009279">
    <property type="term" value="C:cell outer membrane"/>
    <property type="evidence" value="ECO:0007669"/>
    <property type="project" value="UniProtKB-SubCell"/>
</dbReference>
<feature type="domain" description="TonB-dependent receptor-like beta-barrel" evidence="13">
    <location>
        <begin position="267"/>
        <end position="655"/>
    </location>
</feature>
<reference evidence="15 16" key="1">
    <citation type="submission" date="2019-08" db="EMBL/GenBank/DDBJ databases">
        <title>Parahaliea maris sp. nov., isolated from the surface seawater.</title>
        <authorList>
            <person name="Liu Y."/>
        </authorList>
    </citation>
    <scope>NUCLEOTIDE SEQUENCE [LARGE SCALE GENOMIC DNA]</scope>
    <source>
        <strain evidence="15 16">S2-26</strain>
    </source>
</reference>
<dbReference type="Pfam" id="PF07715">
    <property type="entry name" value="Plug"/>
    <property type="match status" value="1"/>
</dbReference>
<dbReference type="PANTHER" id="PTHR32552:SF81">
    <property type="entry name" value="TONB-DEPENDENT OUTER MEMBRANE RECEPTOR"/>
    <property type="match status" value="1"/>
</dbReference>
<comment type="subcellular location">
    <subcellularLocation>
        <location evidence="1 11">Cell outer membrane</location>
        <topology evidence="1 11">Multi-pass membrane protein</topology>
    </subcellularLocation>
</comment>
<dbReference type="Proteomes" id="UP000321933">
    <property type="component" value="Unassembled WGS sequence"/>
</dbReference>
<dbReference type="Gene3D" id="2.40.170.20">
    <property type="entry name" value="TonB-dependent receptor, beta-barrel domain"/>
    <property type="match status" value="1"/>
</dbReference>
<sequence>MENSHQHGEGRRAPSILSLAVTAALAVNSAAAQEEGADPSERAVLEHILVIGEKTERSLRDTTSSVSVISEEALNTLQNYTVNGILSEVPNVVVTTGTVPNIRGVTGNGSAGGFNSITGGAKARVSTLIDGVAEPFVADLTGDSGIWDIQQIEVYRGPQSTSNGRNSIGGMVYIKTNDPDLNEWDGAARVGYRDQERYLDTAAMLNAPLIDDTLALRVSAESLDAQTLTDTSGFENNPPDYDPNEIDSWRLKTKLLWAPTDDFSALLTYSANNEQGDTGRVFYSAADPYEYERTFFRNIDTDSDTVSLRLDYRLNDYISFDILAAAMDYQWGFEGYEADPALEQDLIFDETNTTLDAKMNLGQSGDALTGFVGLFYFERDQDFDSTGGVSYFGNDESDSRAVYGELTYALTERWRLTGGLRVEQEQQDRYFNYTSQGVESVLENDKTLTLPKLVVQYDVTDDTTLGLSARKGYNAPGGAFAFISNNYYLFDEEEVYTYEATLRSAFLDGNATLSANLFYNDYEGYQALNSAREITNMDEVETYGLELQARALLWENLELTAGLGLLETEITEPGASYALVAGNELSTAPNLTGNIGLYYHFTDTFSAGLFAQYVDEYFGDLENTDERMAGDYTLARLSANYSGSAWKVSAYVNNLFDEKAFTVREPPGRSSPDGLVGIVTPRTVGFTVTFDFL</sequence>
<evidence type="ECO:0000256" key="1">
    <source>
        <dbReference type="ARBA" id="ARBA00004571"/>
    </source>
</evidence>
<evidence type="ECO:0000256" key="9">
    <source>
        <dbReference type="ARBA" id="ARBA00023136"/>
    </source>
</evidence>
<evidence type="ECO:0000313" key="15">
    <source>
        <dbReference type="EMBL" id="TXS94401.1"/>
    </source>
</evidence>
<evidence type="ECO:0000259" key="13">
    <source>
        <dbReference type="Pfam" id="PF00593"/>
    </source>
</evidence>
<evidence type="ECO:0000256" key="12">
    <source>
        <dbReference type="RuleBase" id="RU003357"/>
    </source>
</evidence>
<dbReference type="PANTHER" id="PTHR32552">
    <property type="entry name" value="FERRICHROME IRON RECEPTOR-RELATED"/>
    <property type="match status" value="1"/>
</dbReference>
<proteinExistence type="inferred from homology"/>
<name>A0A5C9A5B3_9GAMM</name>
<evidence type="ECO:0000256" key="10">
    <source>
        <dbReference type="ARBA" id="ARBA00023237"/>
    </source>
</evidence>
<keyword evidence="9 11" id="KW-0472">Membrane</keyword>
<keyword evidence="3 11" id="KW-1134">Transmembrane beta strand</keyword>
<evidence type="ECO:0000256" key="2">
    <source>
        <dbReference type="ARBA" id="ARBA00022448"/>
    </source>
</evidence>
<dbReference type="Pfam" id="PF00593">
    <property type="entry name" value="TonB_dep_Rec_b-barrel"/>
    <property type="match status" value="1"/>
</dbReference>
<dbReference type="RefSeq" id="WP_148062257.1">
    <property type="nucleotide sequence ID" value="NZ_VRYZ01000001.1"/>
</dbReference>
<keyword evidence="10 11" id="KW-0998">Cell outer membrane</keyword>
<keyword evidence="5 11" id="KW-0812">Transmembrane</keyword>
<keyword evidence="7" id="KW-0406">Ion transport</keyword>
<protein>
    <submittedName>
        <fullName evidence="15">TonB-dependent receptor plug domain-containing protein</fullName>
    </submittedName>
</protein>
<dbReference type="InterPro" id="IPR012910">
    <property type="entry name" value="Plug_dom"/>
</dbReference>
<evidence type="ECO:0000256" key="3">
    <source>
        <dbReference type="ARBA" id="ARBA00022452"/>
    </source>
</evidence>
<dbReference type="InterPro" id="IPR000531">
    <property type="entry name" value="Beta-barrel_TonB"/>
</dbReference>
<evidence type="ECO:0000313" key="16">
    <source>
        <dbReference type="Proteomes" id="UP000321933"/>
    </source>
</evidence>
<feature type="domain" description="TonB-dependent receptor plug" evidence="14">
    <location>
        <begin position="59"/>
        <end position="170"/>
    </location>
</feature>
<evidence type="ECO:0000256" key="5">
    <source>
        <dbReference type="ARBA" id="ARBA00022692"/>
    </source>
</evidence>
<keyword evidence="15" id="KW-0675">Receptor</keyword>
<evidence type="ECO:0000259" key="14">
    <source>
        <dbReference type="Pfam" id="PF07715"/>
    </source>
</evidence>
<keyword evidence="2 11" id="KW-0813">Transport</keyword>
<keyword evidence="16" id="KW-1185">Reference proteome</keyword>
<evidence type="ECO:0000256" key="11">
    <source>
        <dbReference type="PROSITE-ProRule" id="PRU01360"/>
    </source>
</evidence>
<dbReference type="InterPro" id="IPR039426">
    <property type="entry name" value="TonB-dep_rcpt-like"/>
</dbReference>
<dbReference type="PROSITE" id="PS52016">
    <property type="entry name" value="TONB_DEPENDENT_REC_3"/>
    <property type="match status" value="1"/>
</dbReference>
<keyword evidence="6" id="KW-0408">Iron</keyword>
<evidence type="ECO:0000256" key="4">
    <source>
        <dbReference type="ARBA" id="ARBA00022496"/>
    </source>
</evidence>
<evidence type="ECO:0000256" key="8">
    <source>
        <dbReference type="ARBA" id="ARBA00023077"/>
    </source>
</evidence>